<evidence type="ECO:0000256" key="1">
    <source>
        <dbReference type="SAM" id="Coils"/>
    </source>
</evidence>
<feature type="coiled-coil region" evidence="1">
    <location>
        <begin position="81"/>
        <end position="108"/>
    </location>
</feature>
<dbReference type="InterPro" id="IPR045358">
    <property type="entry name" value="Ty3_capsid"/>
</dbReference>
<organism evidence="3">
    <name type="scientific">Ananas comosus var. bracteatus</name>
    <name type="common">red pineapple</name>
    <dbReference type="NCBI Taxonomy" id="296719"/>
    <lineage>
        <taxon>Eukaryota</taxon>
        <taxon>Viridiplantae</taxon>
        <taxon>Streptophyta</taxon>
        <taxon>Embryophyta</taxon>
        <taxon>Tracheophyta</taxon>
        <taxon>Spermatophyta</taxon>
        <taxon>Magnoliopsida</taxon>
        <taxon>Liliopsida</taxon>
        <taxon>Poales</taxon>
        <taxon>Bromeliaceae</taxon>
        <taxon>Bromelioideae</taxon>
        <taxon>Ananas</taxon>
    </lineage>
</organism>
<protein>
    <recommendedName>
        <fullName evidence="2">Ty3 transposon capsid-like protein domain-containing protein</fullName>
    </recommendedName>
</protein>
<sequence length="196" mass="22827">MFEGENPRNWVRRCEKYFEIYGIKEQQKLELVTMHLEGRADTWFQGYMAEKGVINWALFSEEVCQRFDGMGMSDVVEEFNKLAQQGTVEEYEEQFEELRARLLTTKSHFTPEFFLSSFLSGLKDEIKSAVKMLQTKTLAQAFELAKLQEQTMSAMMRKSRMILKEEEEGQCILVATRGPTLLSLRELLTQPRAILS</sequence>
<name>A0A6V7PL97_ANACO</name>
<proteinExistence type="predicted"/>
<gene>
    <name evidence="3" type="ORF">CB5_LOCUS14624</name>
</gene>
<accession>A0A6V7PL97</accession>
<evidence type="ECO:0000313" key="3">
    <source>
        <dbReference type="EMBL" id="CAD1831413.1"/>
    </source>
</evidence>
<keyword evidence="1" id="KW-0175">Coiled coil</keyword>
<dbReference type="EMBL" id="LR862149">
    <property type="protein sequence ID" value="CAD1831413.1"/>
    <property type="molecule type" value="Genomic_DNA"/>
</dbReference>
<dbReference type="AlphaFoldDB" id="A0A6V7PL97"/>
<evidence type="ECO:0000259" key="2">
    <source>
        <dbReference type="Pfam" id="PF19259"/>
    </source>
</evidence>
<dbReference type="Pfam" id="PF19259">
    <property type="entry name" value="Ty3_capsid"/>
    <property type="match status" value="1"/>
</dbReference>
<feature type="domain" description="Ty3 transposon capsid-like protein" evidence="2">
    <location>
        <begin position="23"/>
        <end position="152"/>
    </location>
</feature>
<reference evidence="3" key="1">
    <citation type="submission" date="2020-07" db="EMBL/GenBank/DDBJ databases">
        <authorList>
            <person name="Lin J."/>
        </authorList>
    </citation>
    <scope>NUCLEOTIDE SEQUENCE</scope>
</reference>